<dbReference type="Pfam" id="PF03972">
    <property type="entry name" value="MmgE_PrpD_N"/>
    <property type="match status" value="1"/>
</dbReference>
<dbReference type="RefSeq" id="WP_143527922.1">
    <property type="nucleotide sequence ID" value="NZ_AP019791.1"/>
</dbReference>
<dbReference type="InterPro" id="IPR045337">
    <property type="entry name" value="MmgE_PrpD_C"/>
</dbReference>
<name>A0A510HIU0_9ACTN</name>
<accession>A0A510HIU0</accession>
<dbReference type="InterPro" id="IPR045336">
    <property type="entry name" value="MmgE_PrpD_N"/>
</dbReference>
<protein>
    <submittedName>
        <fullName evidence="4">2-methylcitrate dehydratase</fullName>
    </submittedName>
</protein>
<dbReference type="Gene3D" id="3.30.1330.120">
    <property type="entry name" value="2-methylcitrate dehydratase PrpD"/>
    <property type="match status" value="1"/>
</dbReference>
<dbReference type="OrthoDB" id="9797528at2"/>
<dbReference type="GO" id="GO:0016829">
    <property type="term" value="F:lyase activity"/>
    <property type="evidence" value="ECO:0007669"/>
    <property type="project" value="InterPro"/>
</dbReference>
<dbReference type="InterPro" id="IPR036148">
    <property type="entry name" value="MmgE/PrpD_sf"/>
</dbReference>
<dbReference type="PANTHER" id="PTHR16943">
    <property type="entry name" value="2-METHYLCITRATE DEHYDRATASE-RELATED"/>
    <property type="match status" value="1"/>
</dbReference>
<evidence type="ECO:0000313" key="5">
    <source>
        <dbReference type="Proteomes" id="UP000318065"/>
    </source>
</evidence>
<dbReference type="InterPro" id="IPR005656">
    <property type="entry name" value="MmgE_PrpD"/>
</dbReference>
<dbReference type="Pfam" id="PF19305">
    <property type="entry name" value="MmgE_PrpD_C"/>
    <property type="match status" value="1"/>
</dbReference>
<evidence type="ECO:0000259" key="3">
    <source>
        <dbReference type="Pfam" id="PF19305"/>
    </source>
</evidence>
<evidence type="ECO:0000313" key="4">
    <source>
        <dbReference type="EMBL" id="BBL79899.1"/>
    </source>
</evidence>
<proteinExistence type="inferred from homology"/>
<reference evidence="4" key="1">
    <citation type="journal article" date="2019" name="Microbiol. Resour. Announc.">
        <title>Complete Genome Sequence of Rubrobacter xylanophilus Strain AA3-22, Isolated from Arima Onsen in Japan.</title>
        <authorList>
            <person name="Tomariguchi N."/>
            <person name="Miyazaki K."/>
        </authorList>
    </citation>
    <scope>NUCLEOTIDE SEQUENCE [LARGE SCALE GENOMIC DNA]</scope>
    <source>
        <strain evidence="4">AA3-22</strain>
    </source>
</reference>
<dbReference type="Gene3D" id="1.10.4100.10">
    <property type="entry name" value="2-methylcitrate dehydratase PrpD"/>
    <property type="match status" value="1"/>
</dbReference>
<feature type="domain" description="MmgE/PrpD C-terminal" evidence="3">
    <location>
        <begin position="265"/>
        <end position="436"/>
    </location>
</feature>
<dbReference type="AlphaFoldDB" id="A0A510HIU0"/>
<gene>
    <name evidence="4" type="ORF">RxyAA322_17530</name>
</gene>
<dbReference type="InterPro" id="IPR042188">
    <property type="entry name" value="MmgE/PrpD_sf_2"/>
</dbReference>
<feature type="domain" description="MmgE/PrpD N-terminal" evidence="2">
    <location>
        <begin position="9"/>
        <end position="249"/>
    </location>
</feature>
<keyword evidence="5" id="KW-1185">Reference proteome</keyword>
<dbReference type="InterPro" id="IPR042183">
    <property type="entry name" value="MmgE/PrpD_sf_1"/>
</dbReference>
<organism evidence="4 5">
    <name type="scientific">Rubrobacter xylanophilus</name>
    <dbReference type="NCBI Taxonomy" id="49319"/>
    <lineage>
        <taxon>Bacteria</taxon>
        <taxon>Bacillati</taxon>
        <taxon>Actinomycetota</taxon>
        <taxon>Rubrobacteria</taxon>
        <taxon>Rubrobacterales</taxon>
        <taxon>Rubrobacteraceae</taxon>
        <taxon>Rubrobacter</taxon>
    </lineage>
</organism>
<dbReference type="EMBL" id="AP019791">
    <property type="protein sequence ID" value="BBL79899.1"/>
    <property type="molecule type" value="Genomic_DNA"/>
</dbReference>
<sequence length="463" mass="50574">MEKKTHAGRLARFVVRSSYEDLSGEAVRQLKVRILDALGCAIGALGGEPVRMVREQVEEFGGRPLASLIGGGRTAPDRAALYNGALVRYLDYNDSFLAPGETCHPSDNLGAVLAAAEYAGVGGRDLLVSLAVAYQVQCRLSEVAPVRHKGFDHTTQGAYAAAAGAAKALGLDERRTANAVAISGTANNALRVTRTGALSHWKGLAYPNTGFAATHAAFLAMRGITGPPEVFEGNKGFMDAIAGHFEIDWEGEDLELVRRTIVKKYNAEIHSQSALEGILELREEHGIDAGDVESVELETFDVAYNIIGGGEEGTKHVVRTKEEADHSLPYLLAVALLDGEVGPDQYRPERIRSRDVQELLRRVEVRPAGDLSRRFPQEMPCRLRVITRDGKEFGIEKSDYEGFFTRPISWEGALEKFGRLCAAVDGKLREEIAGAVERLEEIEVSELVALLRKVEPNREEVRQ</sequence>
<dbReference type="SUPFAM" id="SSF103378">
    <property type="entry name" value="2-methylcitrate dehydratase PrpD"/>
    <property type="match status" value="1"/>
</dbReference>
<comment type="similarity">
    <text evidence="1">Belongs to the PrpD family.</text>
</comment>
<dbReference type="Proteomes" id="UP000318065">
    <property type="component" value="Chromosome"/>
</dbReference>
<evidence type="ECO:0000259" key="2">
    <source>
        <dbReference type="Pfam" id="PF03972"/>
    </source>
</evidence>
<dbReference type="PANTHER" id="PTHR16943:SF8">
    <property type="entry name" value="2-METHYLCITRATE DEHYDRATASE"/>
    <property type="match status" value="1"/>
</dbReference>
<evidence type="ECO:0000256" key="1">
    <source>
        <dbReference type="ARBA" id="ARBA00006174"/>
    </source>
</evidence>